<evidence type="ECO:0000256" key="3">
    <source>
        <dbReference type="ARBA" id="ARBA00023002"/>
    </source>
</evidence>
<dbReference type="InterPro" id="IPR017896">
    <property type="entry name" value="4Fe4S_Fe-S-bd"/>
</dbReference>
<dbReference type="GO" id="GO:0046872">
    <property type="term" value="F:metal ion binding"/>
    <property type="evidence" value="ECO:0007669"/>
    <property type="project" value="UniProtKB-KW"/>
</dbReference>
<dbReference type="GO" id="GO:0052592">
    <property type="term" value="F:oxidoreductase activity, acting on CH or CH2 groups, with an iron-sulfur protein as acceptor"/>
    <property type="evidence" value="ECO:0007669"/>
    <property type="project" value="TreeGrafter"/>
</dbReference>
<dbReference type="InterPro" id="IPR036388">
    <property type="entry name" value="WH-like_DNA-bd_sf"/>
</dbReference>
<proteinExistence type="predicted"/>
<dbReference type="InterPro" id="IPR045220">
    <property type="entry name" value="FRHB/FDHB/HCAR-like"/>
</dbReference>
<comment type="caution">
    <text evidence="7">The sequence shown here is derived from an EMBL/GenBank/DDBJ whole genome shotgun (WGS) entry which is preliminary data.</text>
</comment>
<dbReference type="PANTHER" id="PTHR31332">
    <property type="entry name" value="7-HYDROXYMETHYL CHLOROPHYLL A REDUCTASE, CHLOROPLASTIC"/>
    <property type="match status" value="1"/>
</dbReference>
<keyword evidence="4" id="KW-0408">Iron</keyword>
<accession>A0A0F9P2N1</accession>
<dbReference type="InterPro" id="IPR007516">
    <property type="entry name" value="Co_F420_Hydgase/DH_bsu_N"/>
</dbReference>
<evidence type="ECO:0000256" key="1">
    <source>
        <dbReference type="ARBA" id="ARBA00001974"/>
    </source>
</evidence>
<evidence type="ECO:0000256" key="4">
    <source>
        <dbReference type="ARBA" id="ARBA00023004"/>
    </source>
</evidence>
<evidence type="ECO:0000259" key="6">
    <source>
        <dbReference type="PROSITE" id="PS51379"/>
    </source>
</evidence>
<sequence length="478" mass="54414">MTDTRNQMKDYLQSNFLGIGFQELHDLVISKDSCTHCGCCSALCPRICMNEKEPTLVEYDPECSTCFRYCPRTYFPEDIFEEELFHGKVNKSYPLGFYQKLVAAKSTDSEILKVAQNGGVVSTLLIHALDTGLIDGVLLTDRDDKWFPKPVIARNKDEILSCVGSKYTIASSVNTYKDAINKFKLEKLAFVGTPCQIRAVRKLQLGSPLSEEYGKFTLIIGLFCYSNYSYDLMKIFVQEELGVSLSDVKKFDISHGKFYVYMNNEEIKDVQIKRIKKYKWISCQYCKDYSAEIADISVGSVGAFNDNCNTVLLRTDIGTKFFNGAVEAKKIITSNNFNLSKIEEASLSKKARITQIDKKALLSMQMLNISDFEIRTYTTLMSLGTTSESILSKIMKTEKNTVRDALNKLKQREWIIATNGSISSVNPTLVFNNEIYKLKKLFSEKIEKLKTEVLPNLETMYIQNNSNHLRHDENLDLI</sequence>
<gene>
    <name evidence="7" type="ORF">LCGC14_1189300</name>
</gene>
<dbReference type="Gene3D" id="3.30.70.20">
    <property type="match status" value="1"/>
</dbReference>
<dbReference type="GO" id="GO:0051536">
    <property type="term" value="F:iron-sulfur cluster binding"/>
    <property type="evidence" value="ECO:0007669"/>
    <property type="project" value="UniProtKB-KW"/>
</dbReference>
<dbReference type="PROSITE" id="PS00198">
    <property type="entry name" value="4FE4S_FER_1"/>
    <property type="match status" value="1"/>
</dbReference>
<evidence type="ECO:0000256" key="2">
    <source>
        <dbReference type="ARBA" id="ARBA00022723"/>
    </source>
</evidence>
<organism evidence="7">
    <name type="scientific">marine sediment metagenome</name>
    <dbReference type="NCBI Taxonomy" id="412755"/>
    <lineage>
        <taxon>unclassified sequences</taxon>
        <taxon>metagenomes</taxon>
        <taxon>ecological metagenomes</taxon>
    </lineage>
</organism>
<comment type="cofactor">
    <cofactor evidence="1">
        <name>FAD</name>
        <dbReference type="ChEBI" id="CHEBI:57692"/>
    </cofactor>
</comment>
<dbReference type="EMBL" id="LAZR01006021">
    <property type="protein sequence ID" value="KKM95330.1"/>
    <property type="molecule type" value="Genomic_DNA"/>
</dbReference>
<keyword evidence="3" id="KW-0560">Oxidoreductase</keyword>
<protein>
    <recommendedName>
        <fullName evidence="6">4Fe-4S ferredoxin-type domain-containing protein</fullName>
    </recommendedName>
</protein>
<evidence type="ECO:0000256" key="5">
    <source>
        <dbReference type="ARBA" id="ARBA00023014"/>
    </source>
</evidence>
<dbReference type="AlphaFoldDB" id="A0A0F9P2N1"/>
<dbReference type="Pfam" id="PF04422">
    <property type="entry name" value="FrhB_FdhB_N"/>
    <property type="match status" value="1"/>
</dbReference>
<dbReference type="PANTHER" id="PTHR31332:SF6">
    <property type="entry name" value="FORMATE DEHYDROGENASE SUBUNIT BETA"/>
    <property type="match status" value="1"/>
</dbReference>
<name>A0A0F9P2N1_9ZZZZ</name>
<keyword evidence="2" id="KW-0479">Metal-binding</keyword>
<keyword evidence="5" id="KW-0411">Iron-sulfur</keyword>
<dbReference type="InterPro" id="IPR002831">
    <property type="entry name" value="Tscrpt_reg_TrmB_N"/>
</dbReference>
<feature type="domain" description="4Fe-4S ferredoxin-type" evidence="6">
    <location>
        <begin position="25"/>
        <end position="54"/>
    </location>
</feature>
<dbReference type="Gene3D" id="1.10.10.10">
    <property type="entry name" value="Winged helix-like DNA-binding domain superfamily/Winged helix DNA-binding domain"/>
    <property type="match status" value="1"/>
</dbReference>
<evidence type="ECO:0000313" key="7">
    <source>
        <dbReference type="EMBL" id="KKM95330.1"/>
    </source>
</evidence>
<dbReference type="Gene3D" id="3.10.450.750">
    <property type="match status" value="1"/>
</dbReference>
<dbReference type="InterPro" id="IPR017900">
    <property type="entry name" value="4Fe4S_Fe_S_CS"/>
</dbReference>
<dbReference type="Pfam" id="PF04432">
    <property type="entry name" value="FrhB_FdhB_C"/>
    <property type="match status" value="1"/>
</dbReference>
<reference evidence="7" key="1">
    <citation type="journal article" date="2015" name="Nature">
        <title>Complex archaea that bridge the gap between prokaryotes and eukaryotes.</title>
        <authorList>
            <person name="Spang A."/>
            <person name="Saw J.H."/>
            <person name="Jorgensen S.L."/>
            <person name="Zaremba-Niedzwiedzka K."/>
            <person name="Martijn J."/>
            <person name="Lind A.E."/>
            <person name="van Eijk R."/>
            <person name="Schleper C."/>
            <person name="Guy L."/>
            <person name="Ettema T.J."/>
        </authorList>
    </citation>
    <scope>NUCLEOTIDE SEQUENCE</scope>
</reference>
<dbReference type="PROSITE" id="PS51379">
    <property type="entry name" value="4FE4S_FER_2"/>
    <property type="match status" value="1"/>
</dbReference>
<dbReference type="Pfam" id="PF01978">
    <property type="entry name" value="TrmB"/>
    <property type="match status" value="1"/>
</dbReference>
<dbReference type="InterPro" id="IPR007525">
    <property type="entry name" value="FrhB_FdhB_C"/>
</dbReference>
<dbReference type="SUPFAM" id="SSF54862">
    <property type="entry name" value="4Fe-4S ferredoxins"/>
    <property type="match status" value="1"/>
</dbReference>